<organism evidence="8">
    <name type="scientific">marine metagenome</name>
    <dbReference type="NCBI Taxonomy" id="408172"/>
    <lineage>
        <taxon>unclassified sequences</taxon>
        <taxon>metagenomes</taxon>
        <taxon>ecological metagenomes</taxon>
    </lineage>
</organism>
<protein>
    <recommendedName>
        <fullName evidence="9">GrpE protein homolog</fullName>
    </recommendedName>
</protein>
<evidence type="ECO:0000256" key="1">
    <source>
        <dbReference type="ARBA" id="ARBA00004496"/>
    </source>
</evidence>
<dbReference type="PROSITE" id="PS01071">
    <property type="entry name" value="GRPE"/>
    <property type="match status" value="1"/>
</dbReference>
<dbReference type="SUPFAM" id="SSF51064">
    <property type="entry name" value="Head domain of nucleotide exchange factor GrpE"/>
    <property type="match status" value="1"/>
</dbReference>
<dbReference type="PRINTS" id="PR00773">
    <property type="entry name" value="GRPEPROTEIN"/>
</dbReference>
<evidence type="ECO:0000256" key="6">
    <source>
        <dbReference type="ARBA" id="ARBA00023186"/>
    </source>
</evidence>
<dbReference type="GO" id="GO:0005829">
    <property type="term" value="C:cytosol"/>
    <property type="evidence" value="ECO:0007669"/>
    <property type="project" value="TreeGrafter"/>
</dbReference>
<dbReference type="InterPro" id="IPR009012">
    <property type="entry name" value="GrpE_head"/>
</dbReference>
<dbReference type="InterPro" id="IPR000740">
    <property type="entry name" value="GrpE"/>
</dbReference>
<keyword evidence="5" id="KW-0346">Stress response</keyword>
<evidence type="ECO:0000256" key="2">
    <source>
        <dbReference type="ARBA" id="ARBA00009054"/>
    </source>
</evidence>
<reference evidence="8" key="1">
    <citation type="submission" date="2018-05" db="EMBL/GenBank/DDBJ databases">
        <authorList>
            <person name="Lanie J.A."/>
            <person name="Ng W.-L."/>
            <person name="Kazmierczak K.M."/>
            <person name="Andrzejewski T.M."/>
            <person name="Davidsen T.M."/>
            <person name="Wayne K.J."/>
            <person name="Tettelin H."/>
            <person name="Glass J.I."/>
            <person name="Rusch D."/>
            <person name="Podicherti R."/>
            <person name="Tsui H.-C.T."/>
            <person name="Winkler M.E."/>
        </authorList>
    </citation>
    <scope>NUCLEOTIDE SEQUENCE</scope>
</reference>
<dbReference type="SUPFAM" id="SSF58014">
    <property type="entry name" value="Coiled-coil domain of nucleotide exchange factor GrpE"/>
    <property type="match status" value="1"/>
</dbReference>
<accession>A0A381WFP7</accession>
<dbReference type="Pfam" id="PF01025">
    <property type="entry name" value="GrpE"/>
    <property type="match status" value="1"/>
</dbReference>
<evidence type="ECO:0000313" key="8">
    <source>
        <dbReference type="EMBL" id="SVA51304.1"/>
    </source>
</evidence>
<evidence type="ECO:0000256" key="7">
    <source>
        <dbReference type="SAM" id="MobiDB-lite"/>
    </source>
</evidence>
<dbReference type="GO" id="GO:0051082">
    <property type="term" value="F:unfolded protein binding"/>
    <property type="evidence" value="ECO:0007669"/>
    <property type="project" value="TreeGrafter"/>
</dbReference>
<dbReference type="EMBL" id="UINC01011657">
    <property type="protein sequence ID" value="SVA51304.1"/>
    <property type="molecule type" value="Genomic_DNA"/>
</dbReference>
<dbReference type="GO" id="GO:0006457">
    <property type="term" value="P:protein folding"/>
    <property type="evidence" value="ECO:0007669"/>
    <property type="project" value="InterPro"/>
</dbReference>
<dbReference type="AlphaFoldDB" id="A0A381WFP7"/>
<dbReference type="GO" id="GO:0051087">
    <property type="term" value="F:protein-folding chaperone binding"/>
    <property type="evidence" value="ECO:0007669"/>
    <property type="project" value="InterPro"/>
</dbReference>
<evidence type="ECO:0000256" key="4">
    <source>
        <dbReference type="ARBA" id="ARBA00022490"/>
    </source>
</evidence>
<dbReference type="PANTHER" id="PTHR21237:SF23">
    <property type="entry name" value="GRPE PROTEIN HOMOLOG, MITOCHONDRIAL"/>
    <property type="match status" value="1"/>
</dbReference>
<dbReference type="InterPro" id="IPR013805">
    <property type="entry name" value="GrpE_CC"/>
</dbReference>
<dbReference type="Gene3D" id="2.30.22.10">
    <property type="entry name" value="Head domain of nucleotide exchange factor GrpE"/>
    <property type="match status" value="1"/>
</dbReference>
<keyword evidence="4" id="KW-0963">Cytoplasm</keyword>
<evidence type="ECO:0000256" key="5">
    <source>
        <dbReference type="ARBA" id="ARBA00023016"/>
    </source>
</evidence>
<feature type="compositionally biased region" description="Acidic residues" evidence="7">
    <location>
        <begin position="10"/>
        <end position="34"/>
    </location>
</feature>
<comment type="subcellular location">
    <subcellularLocation>
        <location evidence="1">Cytoplasm</location>
    </subcellularLocation>
</comment>
<sequence>MTNKEKENGLDQEEDLLDEQVDESDEKPVEEEAELSLEQQVEDLKDQLLRAQAEVQNVRRVAGQEITKARLYGVEYLAREFVVVGDNLQRALESCNEKAEISVIKEGLELTLRSFEGSLETAGIVPINPDGEAFDPEKHEAISVVEDDKKEPNTVIDVIQRGFTIQNRILRPAKVVVTKKSDKK</sequence>
<feature type="region of interest" description="Disordered" evidence="7">
    <location>
        <begin position="1"/>
        <end position="34"/>
    </location>
</feature>
<name>A0A381WFP7_9ZZZZ</name>
<dbReference type="Gene3D" id="3.90.20.20">
    <property type="match status" value="1"/>
</dbReference>
<dbReference type="PANTHER" id="PTHR21237">
    <property type="entry name" value="GRPE PROTEIN"/>
    <property type="match status" value="1"/>
</dbReference>
<dbReference type="GO" id="GO:0000774">
    <property type="term" value="F:adenyl-nucleotide exchange factor activity"/>
    <property type="evidence" value="ECO:0007669"/>
    <property type="project" value="InterPro"/>
</dbReference>
<evidence type="ECO:0008006" key="9">
    <source>
        <dbReference type="Google" id="ProtNLM"/>
    </source>
</evidence>
<comment type="similarity">
    <text evidence="2">Belongs to the GrpE family.</text>
</comment>
<gene>
    <name evidence="8" type="ORF">METZ01_LOCUS104158</name>
</gene>
<dbReference type="HAMAP" id="MF_01151">
    <property type="entry name" value="GrpE"/>
    <property type="match status" value="1"/>
</dbReference>
<proteinExistence type="inferred from homology"/>
<dbReference type="CDD" id="cd00446">
    <property type="entry name" value="GrpE"/>
    <property type="match status" value="1"/>
</dbReference>
<dbReference type="FunFam" id="2.30.22.10:FF:000001">
    <property type="entry name" value="Protein GrpE"/>
    <property type="match status" value="1"/>
</dbReference>
<keyword evidence="6" id="KW-0143">Chaperone</keyword>
<evidence type="ECO:0000256" key="3">
    <source>
        <dbReference type="ARBA" id="ARBA00011738"/>
    </source>
</evidence>
<comment type="subunit">
    <text evidence="3">Homodimer.</text>
</comment>
<dbReference type="GO" id="GO:0042803">
    <property type="term" value="F:protein homodimerization activity"/>
    <property type="evidence" value="ECO:0007669"/>
    <property type="project" value="InterPro"/>
</dbReference>